<protein>
    <recommendedName>
        <fullName evidence="4">Elongation factor P hydroxylase</fullName>
    </recommendedName>
</protein>
<accession>K6ZSI3</accession>
<dbReference type="EMBL" id="BAEP01000075">
    <property type="protein sequence ID" value="GAC26270.1"/>
    <property type="molecule type" value="Genomic_DNA"/>
</dbReference>
<evidence type="ECO:0000313" key="3">
    <source>
        <dbReference type="Proteomes" id="UP000006263"/>
    </source>
</evidence>
<name>K6ZSI3_9ALTE</name>
<dbReference type="eggNOG" id="COG3101">
    <property type="taxonomic scope" value="Bacteria"/>
</dbReference>
<gene>
    <name evidence="2" type="ORF">GMES_3997</name>
</gene>
<comment type="caution">
    <text evidence="2">The sequence shown here is derived from an EMBL/GenBank/DDBJ whole genome shotgun (WGS) entry which is preliminary data.</text>
</comment>
<dbReference type="InterPro" id="IPR007411">
    <property type="entry name" value="EpmC"/>
</dbReference>
<dbReference type="Pfam" id="PF04315">
    <property type="entry name" value="EpmC"/>
    <property type="match status" value="1"/>
</dbReference>
<proteinExistence type="predicted"/>
<feature type="region of interest" description="Disordered" evidence="1">
    <location>
        <begin position="1"/>
        <end position="20"/>
    </location>
</feature>
<dbReference type="RefSeq" id="WP_006994421.1">
    <property type="nucleotide sequence ID" value="NZ_BAEP01000075.1"/>
</dbReference>
<feature type="compositionally biased region" description="Polar residues" evidence="1">
    <location>
        <begin position="1"/>
        <end position="14"/>
    </location>
</feature>
<reference evidence="2 3" key="1">
    <citation type="journal article" date="2017" name="Antonie Van Leeuwenhoek">
        <title>Rhizobium rhizosphaerae sp. nov., a novel species isolated from rice rhizosphere.</title>
        <authorList>
            <person name="Zhao J.J."/>
            <person name="Zhang J."/>
            <person name="Zhang R.J."/>
            <person name="Zhang C.W."/>
            <person name="Yin H.Q."/>
            <person name="Zhang X.X."/>
        </authorList>
    </citation>
    <scope>NUCLEOTIDE SEQUENCE [LARGE SCALE GENOMIC DNA]</scope>
    <source>
        <strain evidence="2 3">KMM 241</strain>
    </source>
</reference>
<evidence type="ECO:0000256" key="1">
    <source>
        <dbReference type="SAM" id="MobiDB-lite"/>
    </source>
</evidence>
<dbReference type="Proteomes" id="UP000006263">
    <property type="component" value="Unassembled WGS sequence"/>
</dbReference>
<evidence type="ECO:0000313" key="2">
    <source>
        <dbReference type="EMBL" id="GAC26270.1"/>
    </source>
</evidence>
<dbReference type="AlphaFoldDB" id="K6ZSI3"/>
<dbReference type="OrthoDB" id="5298591at2"/>
<evidence type="ECO:0008006" key="4">
    <source>
        <dbReference type="Google" id="ProtNLM"/>
    </source>
</evidence>
<organism evidence="2 3">
    <name type="scientific">Paraglaciecola mesophila KMM 241</name>
    <dbReference type="NCBI Taxonomy" id="1128912"/>
    <lineage>
        <taxon>Bacteria</taxon>
        <taxon>Pseudomonadati</taxon>
        <taxon>Pseudomonadota</taxon>
        <taxon>Gammaproteobacteria</taxon>
        <taxon>Alteromonadales</taxon>
        <taxon>Alteromonadaceae</taxon>
        <taxon>Paraglaciecola</taxon>
    </lineage>
</organism>
<sequence length="210" mass="23747">MNIANASIHSNDFSEQGRRHTSAEIHQYQDVIALFDAAFNQSENTRLIKGAGEPEYIPANELCDFHQVIFAHGYFASALHEIAHWCIAGKRRRMLNDYGYWYCPDGRTEAEQKKFEQVEIKPQAIEWAFSVAANKAFRVSTDNLNGTEPDTKAFTLNVHQQVLNYLRDGFPPRAALFIDALAAFYATEALSPAKFSLPEEWRVAMTKAGV</sequence>